<keyword evidence="2" id="KW-0812">Transmembrane</keyword>
<feature type="compositionally biased region" description="Polar residues" evidence="1">
    <location>
        <begin position="270"/>
        <end position="294"/>
    </location>
</feature>
<feature type="region of interest" description="Disordered" evidence="1">
    <location>
        <begin position="67"/>
        <end position="101"/>
    </location>
</feature>
<keyword evidence="2" id="KW-0472">Membrane</keyword>
<organism evidence="3 4">
    <name type="scientific">Drosophila lebanonensis</name>
    <name type="common">Fruit fly</name>
    <name type="synonym">Scaptodrosophila lebanonensis</name>
    <dbReference type="NCBI Taxonomy" id="7225"/>
    <lineage>
        <taxon>Eukaryota</taxon>
        <taxon>Metazoa</taxon>
        <taxon>Ecdysozoa</taxon>
        <taxon>Arthropoda</taxon>
        <taxon>Hexapoda</taxon>
        <taxon>Insecta</taxon>
        <taxon>Pterygota</taxon>
        <taxon>Neoptera</taxon>
        <taxon>Endopterygota</taxon>
        <taxon>Diptera</taxon>
        <taxon>Brachycera</taxon>
        <taxon>Muscomorpha</taxon>
        <taxon>Ephydroidea</taxon>
        <taxon>Drosophilidae</taxon>
        <taxon>Scaptodrosophila</taxon>
    </lineage>
</organism>
<dbReference type="Proteomes" id="UP000504634">
    <property type="component" value="Unplaced"/>
</dbReference>
<dbReference type="OrthoDB" id="8186197at2759"/>
<sequence length="610" mass="68027">MSKHNYTNPAFCQNSEFYPVPSAAGQQQSQQHVESIYNRSLQLNFNGQTAAANRNPREGPLRMQRSMSTRSFNAPQAARKRPQHQQQQQPQKQHQQQAQTSSGRYALVPLEDLASQGTLSNRYAIVPGGAALAAAKRYAKSQDNLDRYASQQNLPYDEEPHSFHEEEVDELQFTSLPPQLNVQKAAPKIKHAFSSDFGSKTFLIVDKNSNQRYQMVPTAENEELVDENQEIIQMHNGRAHRYAVIPTEGDDDDDADDDFEPQQETCLSHTELNQSQHFSQLRTSMRTSTPQQGNSLLQLPTQSQTPLKNAAAATRALHELLATPRKMQPPPRAALSTPRNAAHHEQLQRERRLQFYQSQQHINYVASVAPAMMPALPQRQAKLSPQRLHYETVRPAPPPPTTAPAMVTTTALAAQQTDRTMAVISPRVAGAKLQPHQELEQDCSFQGKSYSNKSYNHNNNNNSYPQKLANATVTLAVVSLMLVLGSTMNAGLIIYMIAHFGKSFFLQFGLVASFCGMGLGFLGFRSRQCDWLPNRSYTSGYILVTIFCLLKCCGLLVILVLDPFPGLPLHDVTTGVILGLSTFTMFFIGLGVIGSLWCYRPPPDNRVNVV</sequence>
<evidence type="ECO:0000313" key="4">
    <source>
        <dbReference type="RefSeq" id="XP_030369738.1"/>
    </source>
</evidence>
<evidence type="ECO:0000256" key="2">
    <source>
        <dbReference type="SAM" id="Phobius"/>
    </source>
</evidence>
<evidence type="ECO:0000256" key="1">
    <source>
        <dbReference type="SAM" id="MobiDB-lite"/>
    </source>
</evidence>
<dbReference type="AlphaFoldDB" id="A0A6J2T370"/>
<proteinExistence type="predicted"/>
<keyword evidence="2" id="KW-1133">Transmembrane helix</keyword>
<gene>
    <name evidence="4" type="primary">LOC115620578</name>
</gene>
<feature type="transmembrane region" description="Helical" evidence="2">
    <location>
        <begin position="473"/>
        <end position="498"/>
    </location>
</feature>
<dbReference type="GeneID" id="115620578"/>
<feature type="region of interest" description="Disordered" evidence="1">
    <location>
        <begin position="270"/>
        <end position="296"/>
    </location>
</feature>
<dbReference type="RefSeq" id="XP_030369738.1">
    <property type="nucleotide sequence ID" value="XM_030513878.1"/>
</dbReference>
<feature type="transmembrane region" description="Helical" evidence="2">
    <location>
        <begin position="504"/>
        <end position="524"/>
    </location>
</feature>
<keyword evidence="3" id="KW-1185">Reference proteome</keyword>
<reference evidence="4" key="1">
    <citation type="submission" date="2025-08" db="UniProtKB">
        <authorList>
            <consortium name="RefSeq"/>
        </authorList>
    </citation>
    <scope>IDENTIFICATION</scope>
    <source>
        <strain evidence="4">11010-0011.00</strain>
        <tissue evidence="4">Whole body</tissue>
    </source>
</reference>
<dbReference type="CTD" id="318559"/>
<evidence type="ECO:0000313" key="3">
    <source>
        <dbReference type="Proteomes" id="UP000504634"/>
    </source>
</evidence>
<accession>A0A6J2T370</accession>
<feature type="transmembrane region" description="Helical" evidence="2">
    <location>
        <begin position="576"/>
        <end position="599"/>
    </location>
</feature>
<protein>
    <submittedName>
        <fullName evidence="4">Uncharacterized protein LOC115620578</fullName>
    </submittedName>
</protein>
<feature type="transmembrane region" description="Helical" evidence="2">
    <location>
        <begin position="536"/>
        <end position="561"/>
    </location>
</feature>
<feature type="compositionally biased region" description="Low complexity" evidence="1">
    <location>
        <begin position="84"/>
        <end position="99"/>
    </location>
</feature>
<name>A0A6J2T370_DROLE</name>